<evidence type="ECO:0000256" key="1">
    <source>
        <dbReference type="ARBA" id="ARBA00004651"/>
    </source>
</evidence>
<dbReference type="Pfam" id="PF06271">
    <property type="entry name" value="RDD"/>
    <property type="match status" value="1"/>
</dbReference>
<feature type="domain" description="RDD" evidence="7">
    <location>
        <begin position="4"/>
        <end position="168"/>
    </location>
</feature>
<keyword evidence="5 6" id="KW-0472">Membrane</keyword>
<name>A0ABT9NRQ8_9ACTN</name>
<evidence type="ECO:0000256" key="4">
    <source>
        <dbReference type="ARBA" id="ARBA00022989"/>
    </source>
</evidence>
<evidence type="ECO:0000256" key="2">
    <source>
        <dbReference type="ARBA" id="ARBA00022475"/>
    </source>
</evidence>
<feature type="transmembrane region" description="Helical" evidence="6">
    <location>
        <begin position="128"/>
        <end position="150"/>
    </location>
</feature>
<gene>
    <name evidence="8" type="ORF">J2S59_002877</name>
</gene>
<keyword evidence="9" id="KW-1185">Reference proteome</keyword>
<dbReference type="PANTHER" id="PTHR36115:SF4">
    <property type="entry name" value="MEMBRANE PROTEIN"/>
    <property type="match status" value="1"/>
</dbReference>
<evidence type="ECO:0000256" key="6">
    <source>
        <dbReference type="SAM" id="Phobius"/>
    </source>
</evidence>
<dbReference type="EMBL" id="JAUSQM010000001">
    <property type="protein sequence ID" value="MDP9823068.1"/>
    <property type="molecule type" value="Genomic_DNA"/>
</dbReference>
<comment type="subcellular location">
    <subcellularLocation>
        <location evidence="1">Cell membrane</location>
        <topology evidence="1">Multi-pass membrane protein</topology>
    </subcellularLocation>
</comment>
<evidence type="ECO:0000313" key="9">
    <source>
        <dbReference type="Proteomes" id="UP001240447"/>
    </source>
</evidence>
<evidence type="ECO:0000313" key="8">
    <source>
        <dbReference type="EMBL" id="MDP9823068.1"/>
    </source>
</evidence>
<sequence>MPGTLVDRLLARLIDGVILAVVVWGVVSSVLSAVIIGGALGYRSSAYFVLGITLAVLGLVINLGYYAVLETRTGQTVGKMVMKLRVQGPDGALPTVEQSLRRNAFLAAGVVGTVASNILGIVPVIGGFLGGLVSLIAGLGALALVLYIAYTINEDETGRQGWHDRFAGGTQVLKEAVSPAQS</sequence>
<dbReference type="InterPro" id="IPR051791">
    <property type="entry name" value="Pra-immunoreactive"/>
</dbReference>
<evidence type="ECO:0000256" key="5">
    <source>
        <dbReference type="ARBA" id="ARBA00023136"/>
    </source>
</evidence>
<feature type="transmembrane region" description="Helical" evidence="6">
    <location>
        <begin position="104"/>
        <end position="122"/>
    </location>
</feature>
<keyword evidence="3 6" id="KW-0812">Transmembrane</keyword>
<dbReference type="RefSeq" id="WP_068124166.1">
    <property type="nucleotide sequence ID" value="NZ_CCXJ01000692.1"/>
</dbReference>
<organism evidence="8 9">
    <name type="scientific">Nocardioides massiliensis</name>
    <dbReference type="NCBI Taxonomy" id="1325935"/>
    <lineage>
        <taxon>Bacteria</taxon>
        <taxon>Bacillati</taxon>
        <taxon>Actinomycetota</taxon>
        <taxon>Actinomycetes</taxon>
        <taxon>Propionibacteriales</taxon>
        <taxon>Nocardioidaceae</taxon>
        <taxon>Nocardioides</taxon>
    </lineage>
</organism>
<protein>
    <submittedName>
        <fullName evidence="8">RDD family membrane protein YckC</fullName>
    </submittedName>
</protein>
<evidence type="ECO:0000256" key="3">
    <source>
        <dbReference type="ARBA" id="ARBA00022692"/>
    </source>
</evidence>
<feature type="transmembrane region" description="Helical" evidence="6">
    <location>
        <begin position="17"/>
        <end position="40"/>
    </location>
</feature>
<evidence type="ECO:0000259" key="7">
    <source>
        <dbReference type="Pfam" id="PF06271"/>
    </source>
</evidence>
<proteinExistence type="predicted"/>
<comment type="caution">
    <text evidence="8">The sequence shown here is derived from an EMBL/GenBank/DDBJ whole genome shotgun (WGS) entry which is preliminary data.</text>
</comment>
<dbReference type="Proteomes" id="UP001240447">
    <property type="component" value="Unassembled WGS sequence"/>
</dbReference>
<dbReference type="InterPro" id="IPR010432">
    <property type="entry name" value="RDD"/>
</dbReference>
<keyword evidence="4 6" id="KW-1133">Transmembrane helix</keyword>
<reference evidence="8 9" key="1">
    <citation type="submission" date="2023-07" db="EMBL/GenBank/DDBJ databases">
        <title>Sequencing the genomes of 1000 actinobacteria strains.</title>
        <authorList>
            <person name="Klenk H.-P."/>
        </authorList>
    </citation>
    <scope>NUCLEOTIDE SEQUENCE [LARGE SCALE GENOMIC DNA]</scope>
    <source>
        <strain evidence="8 9">GD13</strain>
    </source>
</reference>
<keyword evidence="2" id="KW-1003">Cell membrane</keyword>
<dbReference type="PANTHER" id="PTHR36115">
    <property type="entry name" value="PROLINE-RICH ANTIGEN HOMOLOG-RELATED"/>
    <property type="match status" value="1"/>
</dbReference>
<feature type="transmembrane region" description="Helical" evidence="6">
    <location>
        <begin position="46"/>
        <end position="69"/>
    </location>
</feature>
<accession>A0ABT9NRQ8</accession>